<accession>A0AAJ5VY81</accession>
<evidence type="ECO:0000259" key="4">
    <source>
        <dbReference type="PROSITE" id="PS50887"/>
    </source>
</evidence>
<dbReference type="PANTHER" id="PTHR45138">
    <property type="entry name" value="REGULATORY COMPONENTS OF SENSORY TRANSDUCTION SYSTEM"/>
    <property type="match status" value="1"/>
</dbReference>
<dbReference type="GO" id="GO:0043709">
    <property type="term" value="P:cell adhesion involved in single-species biofilm formation"/>
    <property type="evidence" value="ECO:0007669"/>
    <property type="project" value="TreeGrafter"/>
</dbReference>
<comment type="catalytic activity">
    <reaction evidence="2">
        <text>2 GTP = 3',3'-c-di-GMP + 2 diphosphate</text>
        <dbReference type="Rhea" id="RHEA:24898"/>
        <dbReference type="ChEBI" id="CHEBI:33019"/>
        <dbReference type="ChEBI" id="CHEBI:37565"/>
        <dbReference type="ChEBI" id="CHEBI:58805"/>
        <dbReference type="EC" id="2.7.7.65"/>
    </reaction>
</comment>
<feature type="transmembrane region" description="Helical" evidence="3">
    <location>
        <begin position="146"/>
        <end position="167"/>
    </location>
</feature>
<dbReference type="PROSITE" id="PS50887">
    <property type="entry name" value="GGDEF"/>
    <property type="match status" value="1"/>
</dbReference>
<dbReference type="SMART" id="SM00267">
    <property type="entry name" value="GGDEF"/>
    <property type="match status" value="1"/>
</dbReference>
<keyword evidence="3" id="KW-0472">Membrane</keyword>
<name>A0AAJ5VY81_9HYPH</name>
<feature type="transmembrane region" description="Helical" evidence="3">
    <location>
        <begin position="118"/>
        <end position="139"/>
    </location>
</feature>
<dbReference type="EC" id="2.7.7.65" evidence="1"/>
<dbReference type="EMBL" id="CP119312">
    <property type="protein sequence ID" value="WEK05644.1"/>
    <property type="molecule type" value="Genomic_DNA"/>
</dbReference>
<proteinExistence type="predicted"/>
<reference evidence="5" key="1">
    <citation type="submission" date="2023-03" db="EMBL/GenBank/DDBJ databases">
        <title>Andean soil-derived lignocellulolytic bacterial consortium as a source of novel taxa and putative plastic-active enzymes.</title>
        <authorList>
            <person name="Diaz-Garcia L."/>
            <person name="Chuvochina M."/>
            <person name="Feuerriegel G."/>
            <person name="Bunk B."/>
            <person name="Sproer C."/>
            <person name="Streit W.R."/>
            <person name="Rodriguez L.M."/>
            <person name="Overmann J."/>
            <person name="Jimenez D.J."/>
        </authorList>
    </citation>
    <scope>NUCLEOTIDE SEQUENCE</scope>
    <source>
        <strain evidence="5">MAG 4196</strain>
    </source>
</reference>
<protein>
    <recommendedName>
        <fullName evidence="1">diguanylate cyclase</fullName>
        <ecNumber evidence="1">2.7.7.65</ecNumber>
    </recommendedName>
</protein>
<organism evidence="5 6">
    <name type="scientific">Candidatus Devosia phytovorans</name>
    <dbReference type="NCBI Taxonomy" id="3121372"/>
    <lineage>
        <taxon>Bacteria</taxon>
        <taxon>Pseudomonadati</taxon>
        <taxon>Pseudomonadota</taxon>
        <taxon>Alphaproteobacteria</taxon>
        <taxon>Hyphomicrobiales</taxon>
        <taxon>Devosiaceae</taxon>
        <taxon>Devosia</taxon>
    </lineage>
</organism>
<feature type="transmembrane region" description="Helical" evidence="3">
    <location>
        <begin position="187"/>
        <end position="212"/>
    </location>
</feature>
<dbReference type="GO" id="GO:0052621">
    <property type="term" value="F:diguanylate cyclase activity"/>
    <property type="evidence" value="ECO:0007669"/>
    <property type="project" value="UniProtKB-EC"/>
</dbReference>
<evidence type="ECO:0000313" key="5">
    <source>
        <dbReference type="EMBL" id="WEK05644.1"/>
    </source>
</evidence>
<feature type="transmembrane region" description="Helical" evidence="3">
    <location>
        <begin position="61"/>
        <end position="86"/>
    </location>
</feature>
<feature type="transmembrane region" description="Helical" evidence="3">
    <location>
        <begin position="93"/>
        <end position="112"/>
    </location>
</feature>
<keyword evidence="3" id="KW-1133">Transmembrane helix</keyword>
<dbReference type="InterPro" id="IPR050469">
    <property type="entry name" value="Diguanylate_Cyclase"/>
</dbReference>
<dbReference type="PANTHER" id="PTHR45138:SF9">
    <property type="entry name" value="DIGUANYLATE CYCLASE DGCM-RELATED"/>
    <property type="match status" value="1"/>
</dbReference>
<evidence type="ECO:0000256" key="3">
    <source>
        <dbReference type="SAM" id="Phobius"/>
    </source>
</evidence>
<dbReference type="GO" id="GO:0005886">
    <property type="term" value="C:plasma membrane"/>
    <property type="evidence" value="ECO:0007669"/>
    <property type="project" value="TreeGrafter"/>
</dbReference>
<dbReference type="SUPFAM" id="SSF55073">
    <property type="entry name" value="Nucleotide cyclase"/>
    <property type="match status" value="1"/>
</dbReference>
<evidence type="ECO:0000256" key="2">
    <source>
        <dbReference type="ARBA" id="ARBA00034247"/>
    </source>
</evidence>
<dbReference type="CDD" id="cd01949">
    <property type="entry name" value="GGDEF"/>
    <property type="match status" value="1"/>
</dbReference>
<feature type="domain" description="GGDEF" evidence="4">
    <location>
        <begin position="251"/>
        <end position="382"/>
    </location>
</feature>
<dbReference type="GO" id="GO:1902201">
    <property type="term" value="P:negative regulation of bacterial-type flagellum-dependent cell motility"/>
    <property type="evidence" value="ECO:0007669"/>
    <property type="project" value="TreeGrafter"/>
</dbReference>
<keyword evidence="3" id="KW-0812">Transmembrane</keyword>
<dbReference type="AlphaFoldDB" id="A0AAJ5VY81"/>
<gene>
    <name evidence="5" type="ORF">P0Y65_05155</name>
</gene>
<feature type="transmembrane region" description="Helical" evidence="3">
    <location>
        <begin position="6"/>
        <end position="26"/>
    </location>
</feature>
<dbReference type="InterPro" id="IPR029787">
    <property type="entry name" value="Nucleotide_cyclase"/>
</dbReference>
<dbReference type="Pfam" id="PF00990">
    <property type="entry name" value="GGDEF"/>
    <property type="match status" value="1"/>
</dbReference>
<dbReference type="NCBIfam" id="TIGR00254">
    <property type="entry name" value="GGDEF"/>
    <property type="match status" value="1"/>
</dbReference>
<evidence type="ECO:0000256" key="1">
    <source>
        <dbReference type="ARBA" id="ARBA00012528"/>
    </source>
</evidence>
<sequence length="401" mass="43428">MTGHFFFTLLNPGISAILVATFLLLWRKRPDQTYLGMLALAFLTCGLAFVVNDFLPGFDSIASRVAANLFFLVAIASACIGALLRVKTPVPTTLFVVTSLASAAGFMWFLVIAPSTEARIYVVSVAYVIITATTAWKLFRVSSLKGLDWLFIGLTLGLTALSILRPAATLLKQLDTNAGGSFRDSAYWATVQAATPILAIAIGLAFLAALALKLFDELSLEANRDFLTGLLNRRGFDKGVQKLHASLRDHARPGVMIIDIDNFKLVNDSYGHGVGDNVIASVAHILSLRGDADLVSRTGGEEFTLFYRDINRTDLLDRAADIRGELAQASFSAIPADHVITLSVGLHSGHRKESITEMMADADRALYDAKRTGKDRAILGAPQLRAVPDTLAHHTDDRLRA</sequence>
<feature type="transmembrane region" description="Helical" evidence="3">
    <location>
        <begin position="33"/>
        <end position="55"/>
    </location>
</feature>
<dbReference type="InterPro" id="IPR000160">
    <property type="entry name" value="GGDEF_dom"/>
</dbReference>
<dbReference type="Proteomes" id="UP001217476">
    <property type="component" value="Chromosome"/>
</dbReference>
<dbReference type="Gene3D" id="3.30.70.270">
    <property type="match status" value="1"/>
</dbReference>
<evidence type="ECO:0000313" key="6">
    <source>
        <dbReference type="Proteomes" id="UP001217476"/>
    </source>
</evidence>
<dbReference type="InterPro" id="IPR043128">
    <property type="entry name" value="Rev_trsase/Diguanyl_cyclase"/>
</dbReference>